<comment type="caution">
    <text evidence="8">The sequence shown here is derived from an EMBL/GenBank/DDBJ whole genome shotgun (WGS) entry which is preliminary data.</text>
</comment>
<keyword evidence="5 7" id="KW-0906">Nuclear pore complex</keyword>
<dbReference type="PANTHER" id="PTHR13003:SF2">
    <property type="entry name" value="NUCLEAR PORE COMPLEX PROTEIN NUP107"/>
    <property type="match status" value="1"/>
</dbReference>
<evidence type="ECO:0000256" key="6">
    <source>
        <dbReference type="ARBA" id="ARBA00023242"/>
    </source>
</evidence>
<reference evidence="8 9" key="1">
    <citation type="journal article" date="2013" name="MBio">
        <title>Genome sequencing of the plant pathogen Taphrina deformans, the causal agent of peach leaf curl.</title>
        <authorList>
            <person name="Cisse O.H."/>
            <person name="Almeida J.M.G.C.F."/>
            <person name="Fonseca A."/>
            <person name="Kumar A.A."/>
            <person name="Salojaervi J."/>
            <person name="Overmyer K."/>
            <person name="Hauser P.M."/>
            <person name="Pagni M."/>
        </authorList>
    </citation>
    <scope>NUCLEOTIDE SEQUENCE [LARGE SCALE GENOMIC DNA]</scope>
    <source>
        <strain evidence="9">PYCC 5710 / ATCC 11124 / CBS 356.35 / IMI 108563 / JCM 9778 / NBRC 8474</strain>
    </source>
</reference>
<dbReference type="EMBL" id="CAHR02000045">
    <property type="protein sequence ID" value="CCG81566.1"/>
    <property type="molecule type" value="Genomic_DNA"/>
</dbReference>
<evidence type="ECO:0000256" key="7">
    <source>
        <dbReference type="RuleBase" id="RU365072"/>
    </source>
</evidence>
<evidence type="ECO:0000313" key="9">
    <source>
        <dbReference type="Proteomes" id="UP000013776"/>
    </source>
</evidence>
<dbReference type="Gene3D" id="1.20.190.50">
    <property type="match status" value="1"/>
</dbReference>
<keyword evidence="9" id="KW-1185">Reference proteome</keyword>
<comment type="function">
    <text evidence="7">Functions as a component of the nuclear pore complex (NPC).</text>
</comment>
<name>R4X8F3_TAPDE</name>
<dbReference type="PANTHER" id="PTHR13003">
    <property type="entry name" value="NUP107-RELATED"/>
    <property type="match status" value="1"/>
</dbReference>
<keyword evidence="7" id="KW-0472">Membrane</keyword>
<dbReference type="GO" id="GO:0006406">
    <property type="term" value="P:mRNA export from nucleus"/>
    <property type="evidence" value="ECO:0007669"/>
    <property type="project" value="TreeGrafter"/>
</dbReference>
<dbReference type="InterPro" id="IPR007252">
    <property type="entry name" value="Nup84/Nup107"/>
</dbReference>
<organism evidence="8 9">
    <name type="scientific">Taphrina deformans (strain PYCC 5710 / ATCC 11124 / CBS 356.35 / IMI 108563 / JCM 9778 / NBRC 8474)</name>
    <name type="common">Peach leaf curl fungus</name>
    <name type="synonym">Lalaria deformans</name>
    <dbReference type="NCBI Taxonomy" id="1097556"/>
    <lineage>
        <taxon>Eukaryota</taxon>
        <taxon>Fungi</taxon>
        <taxon>Dikarya</taxon>
        <taxon>Ascomycota</taxon>
        <taxon>Taphrinomycotina</taxon>
        <taxon>Taphrinomycetes</taxon>
        <taxon>Taphrinales</taxon>
        <taxon>Taphrinaceae</taxon>
        <taxon>Taphrina</taxon>
    </lineage>
</organism>
<evidence type="ECO:0000256" key="4">
    <source>
        <dbReference type="ARBA" id="ARBA00023010"/>
    </source>
</evidence>
<dbReference type="STRING" id="1097556.R4X8F3"/>
<comment type="similarity">
    <text evidence="7">Belongs to the nucleoporin Nup84/Nup107 family.</text>
</comment>
<sequence length="785" mass="88785">MLRQPSRLRQVITIDQESSDIMRDVESDVVAIDVASTISYHVGSELSSCAEIIRNIGSLEIFGEDGILAELYKISQEKLASHDFASNIDEKKTWLLECRTWDLVQRLYLERTKQLFSPPVEDKMMSNHAAVQRLYDTSTEAAETKIVLDWLQDGKEEMTTLELRSNGWFYTREHIKGRQRSSLITENDKIVTELDPDAPVRQGRRLVEEDEQYEKDLVRIMFEKVRSGNYKGAADLAQQSGEHWRAASLRGCVERREADDNESEDGIENAAEGSTNKPLWRRMCFALSQQPSFDVYERAMYGALCGDVASVLPVLSTWEDRLWVHYNAMNISRVEAHLGNLGRVSLDTDFPITDFTHLEPRSILDGLFQNEEHTIRTEARSPLRVVQARLITNQVGNLLEDMYHQLQAVREGGLPNVGSSPHLIRFVAHLVIVLRQLQVDLPEIACIAILQAYVEILISANQGDAVAVYASQLPAHEAVEAFARFLVLVEEEDSRKEQLRLALAHGIDTKVALLRTVELVFEEVLSNFSLGEGLGRIDAEVSREEEKCIRALEWLPLDNSLQTETIILGNTLFRKLLLSGRLSAARRLGSRLPDIMLVPQEMISDDEFDGDVLGQEARMRAAIEYVGYCTLSKALTRYHEWKALIRDRPQDMNGRRDPVGSRQWKTEVARMKLDCITSLREILTGHWCEPSDLGVTDNESKLLSCPQTFLLIMTAAEEMLNLRNMYIPEVILSLHGVYSAQEGRDVASAMDLAVLVAEKFAAPMKQSGNLQIYVTELSFVGSYLV</sequence>
<dbReference type="GO" id="GO:0031965">
    <property type="term" value="C:nuclear membrane"/>
    <property type="evidence" value="ECO:0007669"/>
    <property type="project" value="UniProtKB-SubCell"/>
</dbReference>
<keyword evidence="4 7" id="KW-0811">Translocation</keyword>
<dbReference type="GO" id="GO:0031080">
    <property type="term" value="C:nuclear pore outer ring"/>
    <property type="evidence" value="ECO:0007669"/>
    <property type="project" value="TreeGrafter"/>
</dbReference>
<keyword evidence="2" id="KW-0509">mRNA transport</keyword>
<evidence type="ECO:0000256" key="3">
    <source>
        <dbReference type="ARBA" id="ARBA00022927"/>
    </source>
</evidence>
<keyword evidence="3" id="KW-0653">Protein transport</keyword>
<dbReference type="Gene3D" id="1.10.3450.20">
    <property type="match status" value="1"/>
</dbReference>
<gene>
    <name evidence="8" type="ORF">TAPDE_001415</name>
</gene>
<keyword evidence="6 7" id="KW-0539">Nucleus</keyword>
<comment type="subcellular location">
    <subcellularLocation>
        <location evidence="7">Nucleus</location>
        <location evidence="7">Nuclear pore complex</location>
    </subcellularLocation>
    <subcellularLocation>
        <location evidence="7">Nucleus membrane</location>
    </subcellularLocation>
</comment>
<evidence type="ECO:0000313" key="8">
    <source>
        <dbReference type="EMBL" id="CCG81566.1"/>
    </source>
</evidence>
<protein>
    <recommendedName>
        <fullName evidence="7">Nuclear pore complex protein</fullName>
    </recommendedName>
</protein>
<dbReference type="Proteomes" id="UP000013776">
    <property type="component" value="Unassembled WGS sequence"/>
</dbReference>
<dbReference type="GO" id="GO:0000973">
    <property type="term" value="P:post-transcriptional tethering of RNA polymerase II gene DNA at nuclear periphery"/>
    <property type="evidence" value="ECO:0007669"/>
    <property type="project" value="TreeGrafter"/>
</dbReference>
<proteinExistence type="inferred from homology"/>
<accession>R4X8F3</accession>
<dbReference type="AlphaFoldDB" id="R4X8F3"/>
<evidence type="ECO:0000256" key="1">
    <source>
        <dbReference type="ARBA" id="ARBA00022448"/>
    </source>
</evidence>
<dbReference type="GO" id="GO:0006606">
    <property type="term" value="P:protein import into nucleus"/>
    <property type="evidence" value="ECO:0007669"/>
    <property type="project" value="TreeGrafter"/>
</dbReference>
<dbReference type="VEuPathDB" id="FungiDB:TAPDE_001415"/>
<keyword evidence="1 7" id="KW-0813">Transport</keyword>
<dbReference type="OrthoDB" id="3098at2759"/>
<evidence type="ECO:0000256" key="2">
    <source>
        <dbReference type="ARBA" id="ARBA00022816"/>
    </source>
</evidence>
<comment type="subunit">
    <text evidence="7">Part of the nuclear pore complex (NPC).</text>
</comment>
<dbReference type="Pfam" id="PF04121">
    <property type="entry name" value="Nup84_Nup100"/>
    <property type="match status" value="1"/>
</dbReference>
<dbReference type="GO" id="GO:0017056">
    <property type="term" value="F:structural constituent of nuclear pore"/>
    <property type="evidence" value="ECO:0007669"/>
    <property type="project" value="UniProtKB-UniRule"/>
</dbReference>
<evidence type="ECO:0000256" key="5">
    <source>
        <dbReference type="ARBA" id="ARBA00023132"/>
    </source>
</evidence>
<dbReference type="eggNOG" id="KOG1964">
    <property type="taxonomic scope" value="Eukaryota"/>
</dbReference>